<organism evidence="10 11">
    <name type="scientific">Phytohabitans rumicis</name>
    <dbReference type="NCBI Taxonomy" id="1076125"/>
    <lineage>
        <taxon>Bacteria</taxon>
        <taxon>Bacillati</taxon>
        <taxon>Actinomycetota</taxon>
        <taxon>Actinomycetes</taxon>
        <taxon>Micromonosporales</taxon>
        <taxon>Micromonosporaceae</taxon>
    </lineage>
</organism>
<dbReference type="SUPFAM" id="SSF52540">
    <property type="entry name" value="P-loop containing nucleoside triphosphate hydrolases"/>
    <property type="match status" value="1"/>
</dbReference>
<dbReference type="Proteomes" id="UP000482960">
    <property type="component" value="Unassembled WGS sequence"/>
</dbReference>
<keyword evidence="3" id="KW-0547">Nucleotide-binding</keyword>
<name>A0A6V8LKX3_9ACTN</name>
<dbReference type="GO" id="GO:0140359">
    <property type="term" value="F:ABC-type transporter activity"/>
    <property type="evidence" value="ECO:0007669"/>
    <property type="project" value="InterPro"/>
</dbReference>
<evidence type="ECO:0000313" key="10">
    <source>
        <dbReference type="EMBL" id="GFJ95528.1"/>
    </source>
</evidence>
<evidence type="ECO:0000256" key="4">
    <source>
        <dbReference type="ARBA" id="ARBA00022840"/>
    </source>
</evidence>
<feature type="domain" description="ABC transmembrane type-1" evidence="9">
    <location>
        <begin position="20"/>
        <end position="305"/>
    </location>
</feature>
<protein>
    <submittedName>
        <fullName evidence="10">Thiol reductant ABC exporter subunit CydD</fullName>
    </submittedName>
</protein>
<dbReference type="AlphaFoldDB" id="A0A6V8LKX3"/>
<feature type="transmembrane region" description="Helical" evidence="7">
    <location>
        <begin position="20"/>
        <end position="43"/>
    </location>
</feature>
<dbReference type="SUPFAM" id="SSF90123">
    <property type="entry name" value="ABC transporter transmembrane region"/>
    <property type="match status" value="1"/>
</dbReference>
<dbReference type="PANTHER" id="PTHR24221:SF590">
    <property type="entry name" value="COMPONENT LINKED WITH THE ASSEMBLY OF CYTOCHROME' TRANSPORT TRANSMEMBRANE ATP-BINDING PROTEIN ABC TRANSPORTER CYDD-RELATED"/>
    <property type="match status" value="1"/>
</dbReference>
<dbReference type="Gene3D" id="3.40.50.300">
    <property type="entry name" value="P-loop containing nucleotide triphosphate hydrolases"/>
    <property type="match status" value="1"/>
</dbReference>
<keyword evidence="6 7" id="KW-0472">Membrane</keyword>
<evidence type="ECO:0000256" key="2">
    <source>
        <dbReference type="ARBA" id="ARBA00022692"/>
    </source>
</evidence>
<dbReference type="InterPro" id="IPR003593">
    <property type="entry name" value="AAA+_ATPase"/>
</dbReference>
<dbReference type="CDD" id="cd03228">
    <property type="entry name" value="ABCC_MRP_Like"/>
    <property type="match status" value="1"/>
</dbReference>
<evidence type="ECO:0000313" key="11">
    <source>
        <dbReference type="Proteomes" id="UP000482960"/>
    </source>
</evidence>
<dbReference type="SMART" id="SM00382">
    <property type="entry name" value="AAA"/>
    <property type="match status" value="1"/>
</dbReference>
<dbReference type="Gene3D" id="1.20.1560.10">
    <property type="entry name" value="ABC transporter type 1, transmembrane domain"/>
    <property type="match status" value="1"/>
</dbReference>
<gene>
    <name evidence="10" type="primary">cydD</name>
    <name evidence="10" type="ORF">Prum_091700</name>
</gene>
<dbReference type="EMBL" id="BLPG01000001">
    <property type="protein sequence ID" value="GFJ95528.1"/>
    <property type="molecule type" value="Genomic_DNA"/>
</dbReference>
<keyword evidence="4" id="KW-0067">ATP-binding</keyword>
<evidence type="ECO:0000259" key="9">
    <source>
        <dbReference type="PROSITE" id="PS50929"/>
    </source>
</evidence>
<comment type="caution">
    <text evidence="10">The sequence shown here is derived from an EMBL/GenBank/DDBJ whole genome shotgun (WGS) entry which is preliminary data.</text>
</comment>
<dbReference type="InterPro" id="IPR011527">
    <property type="entry name" value="ABC1_TM_dom"/>
</dbReference>
<keyword evidence="5 7" id="KW-1133">Transmembrane helix</keyword>
<evidence type="ECO:0000256" key="1">
    <source>
        <dbReference type="ARBA" id="ARBA00004651"/>
    </source>
</evidence>
<keyword evidence="11" id="KW-1185">Reference proteome</keyword>
<evidence type="ECO:0000256" key="3">
    <source>
        <dbReference type="ARBA" id="ARBA00022741"/>
    </source>
</evidence>
<proteinExistence type="predicted"/>
<evidence type="ECO:0000256" key="7">
    <source>
        <dbReference type="SAM" id="Phobius"/>
    </source>
</evidence>
<dbReference type="RefSeq" id="WP_173083137.1">
    <property type="nucleotide sequence ID" value="NZ_BAABJB010000021.1"/>
</dbReference>
<reference evidence="10 11" key="1">
    <citation type="submission" date="2020-03" db="EMBL/GenBank/DDBJ databases">
        <title>Whole genome shotgun sequence of Phytohabitans rumicis NBRC 108638.</title>
        <authorList>
            <person name="Komaki H."/>
            <person name="Tamura T."/>
        </authorList>
    </citation>
    <scope>NUCLEOTIDE SEQUENCE [LARGE SCALE GENOMIC DNA]</scope>
    <source>
        <strain evidence="10 11">NBRC 108638</strain>
    </source>
</reference>
<dbReference type="InterPro" id="IPR039421">
    <property type="entry name" value="Type_1_exporter"/>
</dbReference>
<reference evidence="10 11" key="2">
    <citation type="submission" date="2020-03" db="EMBL/GenBank/DDBJ databases">
        <authorList>
            <person name="Ichikawa N."/>
            <person name="Kimura A."/>
            <person name="Kitahashi Y."/>
            <person name="Uohara A."/>
        </authorList>
    </citation>
    <scope>NUCLEOTIDE SEQUENCE [LARGE SCALE GENOMIC DNA]</scope>
    <source>
        <strain evidence="10 11">NBRC 108638</strain>
    </source>
</reference>
<dbReference type="GO" id="GO:0005524">
    <property type="term" value="F:ATP binding"/>
    <property type="evidence" value="ECO:0007669"/>
    <property type="project" value="UniProtKB-KW"/>
</dbReference>
<dbReference type="PANTHER" id="PTHR24221">
    <property type="entry name" value="ATP-BINDING CASSETTE SUB-FAMILY B"/>
    <property type="match status" value="1"/>
</dbReference>
<keyword evidence="2 7" id="KW-0812">Transmembrane</keyword>
<dbReference type="PROSITE" id="PS50893">
    <property type="entry name" value="ABC_TRANSPORTER_2"/>
    <property type="match status" value="1"/>
</dbReference>
<dbReference type="InterPro" id="IPR036640">
    <property type="entry name" value="ABC1_TM_sf"/>
</dbReference>
<feature type="transmembrane region" description="Helical" evidence="7">
    <location>
        <begin position="236"/>
        <end position="258"/>
    </location>
</feature>
<feature type="transmembrane region" description="Helical" evidence="7">
    <location>
        <begin position="270"/>
        <end position="290"/>
    </location>
</feature>
<dbReference type="InterPro" id="IPR003439">
    <property type="entry name" value="ABC_transporter-like_ATP-bd"/>
</dbReference>
<dbReference type="Pfam" id="PF00664">
    <property type="entry name" value="ABC_membrane"/>
    <property type="match status" value="1"/>
</dbReference>
<feature type="domain" description="ABC transporter" evidence="8">
    <location>
        <begin position="342"/>
        <end position="561"/>
    </location>
</feature>
<feature type="transmembrane region" description="Helical" evidence="7">
    <location>
        <begin position="55"/>
        <end position="74"/>
    </location>
</feature>
<dbReference type="InterPro" id="IPR027417">
    <property type="entry name" value="P-loop_NTPase"/>
</dbReference>
<comment type="subcellular location">
    <subcellularLocation>
        <location evidence="1">Cell membrane</location>
        <topology evidence="1">Multi-pass membrane protein</topology>
    </subcellularLocation>
</comment>
<evidence type="ECO:0000256" key="6">
    <source>
        <dbReference type="ARBA" id="ARBA00023136"/>
    </source>
</evidence>
<evidence type="ECO:0000256" key="5">
    <source>
        <dbReference type="ARBA" id="ARBA00022989"/>
    </source>
</evidence>
<dbReference type="Pfam" id="PF00005">
    <property type="entry name" value="ABC_tran"/>
    <property type="match status" value="1"/>
</dbReference>
<dbReference type="PROSITE" id="PS50929">
    <property type="entry name" value="ABC_TM1F"/>
    <property type="match status" value="1"/>
</dbReference>
<dbReference type="GO" id="GO:0016887">
    <property type="term" value="F:ATP hydrolysis activity"/>
    <property type="evidence" value="ECO:0007669"/>
    <property type="project" value="InterPro"/>
</dbReference>
<accession>A0A6V8LKX3</accession>
<dbReference type="GO" id="GO:0005886">
    <property type="term" value="C:plasma membrane"/>
    <property type="evidence" value="ECO:0007669"/>
    <property type="project" value="UniProtKB-SubCell"/>
</dbReference>
<evidence type="ECO:0000259" key="8">
    <source>
        <dbReference type="PROSITE" id="PS50893"/>
    </source>
</evidence>
<sequence length="561" mass="59027">MTAEQWLTGAAEPGLRRLRLAAGCQLLETIFTVVQWTGLAWVARDVLRGGRPSGLGLGVLLAGGLLAAGAAWSATRWQAAGRRRIAHAIRRRLVAAVLPTGQRRAEPDPATAALAAVELTDDIADHHAQTIPQRLSAPACMAVILLTTAAVQWPAAVILLLASLLVPLNMRLAGLLAKEGADERAAATTHLAAVVLDSFRGLPTLRGIGALTRRRTELAHTAADLNTTTMAVVRRALLSAAVMEVVVTFCIAANATYIGLSLLGYVRLDLAPGMTLFRGLLTLLLCPLYFQPMRAAATGYHSRQRALSAVPVISGLLEAAEAGTEPVRYQRERPAPVGAVTVVLDDLWFRYPGVEAPVLHDVNLTVHTGSWTVVAGPSGAGKTTLLSLIAGTRPPSRGTVRWLTPGGSSPPRLGTCAWIGQQTVLLPGTVADNIRVARPGAGRAEINRAVAAAGLDDVVARLPQGLDTPLGEGGFGLSTGEARRVAIARAYLSGAGLWILDEPTAHLDPETEARVIAALRRATRRRTVIVATHSAALAHTADLLLELADGSVHPVREATRV</sequence>